<keyword evidence="2" id="KW-1185">Reference proteome</keyword>
<evidence type="ECO:0000313" key="2">
    <source>
        <dbReference type="Proteomes" id="UP001501565"/>
    </source>
</evidence>
<protein>
    <submittedName>
        <fullName evidence="1">Uncharacterized protein</fullName>
    </submittedName>
</protein>
<comment type="caution">
    <text evidence="1">The sequence shown here is derived from an EMBL/GenBank/DDBJ whole genome shotgun (WGS) entry which is preliminary data.</text>
</comment>
<proteinExistence type="predicted"/>
<gene>
    <name evidence="1" type="ORF">GCM10022277_24970</name>
</gene>
<dbReference type="Proteomes" id="UP001501565">
    <property type="component" value="Unassembled WGS sequence"/>
</dbReference>
<name>A0ABP7MSC1_9GAMM</name>
<dbReference type="EMBL" id="BAABBN010000007">
    <property type="protein sequence ID" value="GAA3927602.1"/>
    <property type="molecule type" value="Genomic_DNA"/>
</dbReference>
<dbReference type="RefSeq" id="WP_344798865.1">
    <property type="nucleotide sequence ID" value="NZ_BAABBN010000007.1"/>
</dbReference>
<reference evidence="2" key="1">
    <citation type="journal article" date="2019" name="Int. J. Syst. Evol. Microbiol.">
        <title>The Global Catalogue of Microorganisms (GCM) 10K type strain sequencing project: providing services to taxonomists for standard genome sequencing and annotation.</title>
        <authorList>
            <consortium name="The Broad Institute Genomics Platform"/>
            <consortium name="The Broad Institute Genome Sequencing Center for Infectious Disease"/>
            <person name="Wu L."/>
            <person name="Ma J."/>
        </authorList>
    </citation>
    <scope>NUCLEOTIDE SEQUENCE [LARGE SCALE GENOMIC DNA]</scope>
    <source>
        <strain evidence="2">JCM 17551</strain>
    </source>
</reference>
<organism evidence="1 2">
    <name type="scientific">Litoribacillus peritrichatus</name>
    <dbReference type="NCBI Taxonomy" id="718191"/>
    <lineage>
        <taxon>Bacteria</taxon>
        <taxon>Pseudomonadati</taxon>
        <taxon>Pseudomonadota</taxon>
        <taxon>Gammaproteobacteria</taxon>
        <taxon>Oceanospirillales</taxon>
        <taxon>Oceanospirillaceae</taxon>
        <taxon>Litoribacillus</taxon>
    </lineage>
</organism>
<evidence type="ECO:0000313" key="1">
    <source>
        <dbReference type="EMBL" id="GAA3927602.1"/>
    </source>
</evidence>
<accession>A0ABP7MSC1</accession>
<sequence length="150" mass="17218">MEMFSHPKYFVSAGDQELMFNSFSEALETIDNALSQQKGKLSLSADDGLRPWWQRFVFGASNYIRMYLALEWDSNFSGLIFYDENSSEYRALSNGPNSEVAESIRNQISFGEPEPLEAKYCLASEVAFKAIREFMDSGAKPEWLNYEFVQ</sequence>